<gene>
    <name evidence="1" type="ORF">HELGO_WM3651</name>
</gene>
<evidence type="ECO:0008006" key="2">
    <source>
        <dbReference type="Google" id="ProtNLM"/>
    </source>
</evidence>
<dbReference type="AlphaFoldDB" id="A0A6S6TGG0"/>
<organism evidence="1">
    <name type="scientific">uncultured Sulfurovum sp</name>
    <dbReference type="NCBI Taxonomy" id="269237"/>
    <lineage>
        <taxon>Bacteria</taxon>
        <taxon>Pseudomonadati</taxon>
        <taxon>Campylobacterota</taxon>
        <taxon>Epsilonproteobacteria</taxon>
        <taxon>Campylobacterales</taxon>
        <taxon>Sulfurovaceae</taxon>
        <taxon>Sulfurovum</taxon>
        <taxon>environmental samples</taxon>
    </lineage>
</organism>
<dbReference type="EMBL" id="CACVAS010000066">
    <property type="protein sequence ID" value="CAA6814105.1"/>
    <property type="molecule type" value="Genomic_DNA"/>
</dbReference>
<sequence>MTELQTPKSIIEELVELIENERKFQGVQQKELALKASMPLPTYKSFIYKKMISLENLLKVLFALKMFDNISGLLKKRTFASIEEIENKHKLPKRIRK</sequence>
<proteinExistence type="predicted"/>
<name>A0A6S6TGG0_9BACT</name>
<protein>
    <recommendedName>
        <fullName evidence="2">HTH cro/C1-type domain-containing protein</fullName>
    </recommendedName>
</protein>
<accession>A0A6S6TGG0</accession>
<dbReference type="GO" id="GO:0003677">
    <property type="term" value="F:DNA binding"/>
    <property type="evidence" value="ECO:0007669"/>
    <property type="project" value="InterPro"/>
</dbReference>
<reference evidence="1" key="1">
    <citation type="submission" date="2020-01" db="EMBL/GenBank/DDBJ databases">
        <authorList>
            <person name="Meier V. D."/>
            <person name="Meier V D."/>
        </authorList>
    </citation>
    <scope>NUCLEOTIDE SEQUENCE</scope>
    <source>
        <strain evidence="1">HLG_WM_MAG_01</strain>
    </source>
</reference>
<evidence type="ECO:0000313" key="1">
    <source>
        <dbReference type="EMBL" id="CAA6814105.1"/>
    </source>
</evidence>
<dbReference type="Gene3D" id="1.10.260.40">
    <property type="entry name" value="lambda repressor-like DNA-binding domains"/>
    <property type="match status" value="1"/>
</dbReference>
<dbReference type="InterPro" id="IPR010982">
    <property type="entry name" value="Lambda_DNA-bd_dom_sf"/>
</dbReference>